<evidence type="ECO:0000313" key="2">
    <source>
        <dbReference type="Proteomes" id="UP000024635"/>
    </source>
</evidence>
<organism evidence="1 2">
    <name type="scientific">Ancylostoma ceylanicum</name>
    <dbReference type="NCBI Taxonomy" id="53326"/>
    <lineage>
        <taxon>Eukaryota</taxon>
        <taxon>Metazoa</taxon>
        <taxon>Ecdysozoa</taxon>
        <taxon>Nematoda</taxon>
        <taxon>Chromadorea</taxon>
        <taxon>Rhabditida</taxon>
        <taxon>Rhabditina</taxon>
        <taxon>Rhabditomorpha</taxon>
        <taxon>Strongyloidea</taxon>
        <taxon>Ancylostomatidae</taxon>
        <taxon>Ancylostomatinae</taxon>
        <taxon>Ancylostoma</taxon>
    </lineage>
</organism>
<dbReference type="Proteomes" id="UP000024635">
    <property type="component" value="Unassembled WGS sequence"/>
</dbReference>
<name>A0A016WCY3_9BILA</name>
<keyword evidence="2" id="KW-1185">Reference proteome</keyword>
<accession>A0A016WCY3</accession>
<protein>
    <submittedName>
        <fullName evidence="1">Uncharacterized protein</fullName>
    </submittedName>
</protein>
<sequence>MMLSCKTLAKSRLHGHQIWDSDENRAFVAVNHFQDYETVYDRCAWKWHCGAQNSRVERIKRNNAQLGRFDVSRFSSRTHSNICDVTAATHLFEYFHSTS</sequence>
<dbReference type="AlphaFoldDB" id="A0A016WCY3"/>
<proteinExistence type="predicted"/>
<evidence type="ECO:0000313" key="1">
    <source>
        <dbReference type="EMBL" id="EYC37461.1"/>
    </source>
</evidence>
<gene>
    <name evidence="1" type="primary">Acey_s0788.g2353</name>
    <name evidence="1" type="ORF">Y032_0788g2353</name>
</gene>
<dbReference type="EMBL" id="JARK01000388">
    <property type="protein sequence ID" value="EYC37461.1"/>
    <property type="molecule type" value="Genomic_DNA"/>
</dbReference>
<reference evidence="2" key="1">
    <citation type="journal article" date="2015" name="Nat. Genet.">
        <title>The genome and transcriptome of the zoonotic hookworm Ancylostoma ceylanicum identify infection-specific gene families.</title>
        <authorList>
            <person name="Schwarz E.M."/>
            <person name="Hu Y."/>
            <person name="Antoshechkin I."/>
            <person name="Miller M.M."/>
            <person name="Sternberg P.W."/>
            <person name="Aroian R.V."/>
        </authorList>
    </citation>
    <scope>NUCLEOTIDE SEQUENCE</scope>
    <source>
        <strain evidence="2">HY135</strain>
    </source>
</reference>
<comment type="caution">
    <text evidence="1">The sequence shown here is derived from an EMBL/GenBank/DDBJ whole genome shotgun (WGS) entry which is preliminary data.</text>
</comment>